<dbReference type="Pfam" id="PF05709">
    <property type="entry name" value="Sipho_tail"/>
    <property type="match status" value="1"/>
</dbReference>
<dbReference type="RefSeq" id="WP_275000541.1">
    <property type="nucleotide sequence ID" value="NZ_CP118739.1"/>
</dbReference>
<dbReference type="InterPro" id="IPR008841">
    <property type="entry name" value="Siphovirus-type_tail_N"/>
</dbReference>
<dbReference type="Proteomes" id="UP001214131">
    <property type="component" value="Chromosome"/>
</dbReference>
<protein>
    <submittedName>
        <fullName evidence="2">Phage tail family protein</fullName>
    </submittedName>
</protein>
<evidence type="ECO:0000259" key="1">
    <source>
        <dbReference type="Pfam" id="PF05709"/>
    </source>
</evidence>
<name>A0ABD7X654_PEDPE</name>
<evidence type="ECO:0000313" key="3">
    <source>
        <dbReference type="Proteomes" id="UP001214131"/>
    </source>
</evidence>
<dbReference type="AlphaFoldDB" id="A0ABD7X654"/>
<sequence>MRKDEFDYRGILSGQDLHLTVGQVALPIAPKMSEQTQEIPAKYGNQYLGTSWSSKEIQIPITVQAQGDQELYLQLMQNISNVLIETDDDPSIEYPLRFGWQPDVTYWGHFTSIPQPTFISTGVFDTAFTLVFTMSDPRGYLPKESMTIDPTKENVITPKGNAKTEPIFTITPKEPLYYCGYVLNEQIMAIGSDDPVTDVPEYTRVLSDPMNTMASFTTDASILAPIKSNKVFHAQGQAESNGSSIVVTPLKDGTGRRYFGDDTVGDWYGPVLAYKKGLTKTLTDWRVTTYMHHSKFRDNYHSRRAIASNELLLLDTNGQTIGRIAIQDILENMSQRPRLQVQLVRSGGSFSDEKDVHTIIDTVGANSFYINRSNITVKITYKKDVTVKKMVNGKTIYQRHKKGDTGYVKDYDNSGLFSDFNGKITLEKRGNEYNLYIDREYDPKSVVTKKNAYHLHEKWIDNSHVFDKCYVSSFAIAFLKHAIEDDEAGYKYHEPYLSNSGVTIDEINTSDKTRKPIALAGQKIEINTASQQVTVDGKVCTQIDWSSEYPLLYGGKPNPIMFSENLAGSEIIETDIPKIK</sequence>
<accession>A0ABD7X654</accession>
<proteinExistence type="predicted"/>
<organism evidence="2 3">
    <name type="scientific">Pediococcus pentosaceus</name>
    <dbReference type="NCBI Taxonomy" id="1255"/>
    <lineage>
        <taxon>Bacteria</taxon>
        <taxon>Bacillati</taxon>
        <taxon>Bacillota</taxon>
        <taxon>Bacilli</taxon>
        <taxon>Lactobacillales</taxon>
        <taxon>Lactobacillaceae</taxon>
        <taxon>Pediococcus</taxon>
    </lineage>
</organism>
<reference evidence="2 3" key="1">
    <citation type="submission" date="2023-02" db="EMBL/GenBank/DDBJ databases">
        <title>Comparative genomics and fermentation flavor characterization of five lactic acid bacteria reveal flavor biosynthesis metabolic pathways in fermented muskmelon puree.</title>
        <authorList>
            <person name="Yuan L."/>
            <person name="Li M."/>
            <person name="Xu X."/>
            <person name="Lao F."/>
            <person name="Wu J."/>
        </authorList>
    </citation>
    <scope>NUCLEOTIDE SEQUENCE [LARGE SCALE GENOMIC DNA]</scope>
    <source>
        <strain evidence="2 3">Ca-4</strain>
    </source>
</reference>
<gene>
    <name evidence="2" type="ORF">PWB86_06375</name>
</gene>
<feature type="domain" description="Siphovirus-type tail component RIFT-related" evidence="1">
    <location>
        <begin position="21"/>
        <end position="123"/>
    </location>
</feature>
<dbReference type="Gene3D" id="2.40.30.200">
    <property type="match status" value="1"/>
</dbReference>
<evidence type="ECO:0000313" key="2">
    <source>
        <dbReference type="EMBL" id="WEA56819.1"/>
    </source>
</evidence>
<dbReference type="EMBL" id="CP118739">
    <property type="protein sequence ID" value="WEA56819.1"/>
    <property type="molecule type" value="Genomic_DNA"/>
</dbReference>